<sequence>MAEHNYYYKILDAAPEQPLPDTLPLSDLDKKDGFIHLSHLSQTAQQTPVTADLFFSKCTKLWLLKIRVRDLDGEIRFVPELPGCPHIHDSKKGLGHGNIESIIVAEKNGGPSWKAVTELATLQD</sequence>
<gene>
    <name evidence="1" type="ORF">AC579_85</name>
</gene>
<evidence type="ECO:0008006" key="3">
    <source>
        <dbReference type="Google" id="ProtNLM"/>
    </source>
</evidence>
<reference evidence="1 2" key="1">
    <citation type="submission" date="2015-07" db="EMBL/GenBank/DDBJ databases">
        <title>Comparative genomics of the Sigatoka disease complex on banana suggests a link between parallel evolutionary changes in Pseudocercospora fijiensis and Pseudocercospora eumusae and increased virulence on the banana host.</title>
        <authorList>
            <person name="Chang T.-C."/>
            <person name="Salvucci A."/>
            <person name="Crous P.W."/>
            <person name="Stergiopoulos I."/>
        </authorList>
    </citation>
    <scope>NUCLEOTIDE SEQUENCE [LARGE SCALE GENOMIC DNA]</scope>
    <source>
        <strain evidence="1 2">CBS 116634</strain>
    </source>
</reference>
<evidence type="ECO:0000313" key="2">
    <source>
        <dbReference type="Proteomes" id="UP000073492"/>
    </source>
</evidence>
<dbReference type="EMBL" id="LFZO01000093">
    <property type="protein sequence ID" value="KXT14132.1"/>
    <property type="molecule type" value="Genomic_DNA"/>
</dbReference>
<dbReference type="AlphaFoldDB" id="A0A139IHT4"/>
<dbReference type="InterPro" id="IPR009297">
    <property type="entry name" value="DUF952"/>
</dbReference>
<accession>A0A139IHT4</accession>
<dbReference type="Pfam" id="PF06108">
    <property type="entry name" value="DUF952"/>
    <property type="match status" value="1"/>
</dbReference>
<dbReference type="OrthoDB" id="3890746at2759"/>
<comment type="caution">
    <text evidence="1">The sequence shown here is derived from an EMBL/GenBank/DDBJ whole genome shotgun (WGS) entry which is preliminary data.</text>
</comment>
<proteinExistence type="predicted"/>
<dbReference type="Proteomes" id="UP000073492">
    <property type="component" value="Unassembled WGS sequence"/>
</dbReference>
<keyword evidence="2" id="KW-1185">Reference proteome</keyword>
<evidence type="ECO:0000313" key="1">
    <source>
        <dbReference type="EMBL" id="KXT14132.1"/>
    </source>
</evidence>
<dbReference type="PANTHER" id="PTHR34129:SF1">
    <property type="entry name" value="DUF952 DOMAIN-CONTAINING PROTEIN"/>
    <property type="match status" value="1"/>
</dbReference>
<dbReference type="SUPFAM" id="SSF56399">
    <property type="entry name" value="ADP-ribosylation"/>
    <property type="match status" value="1"/>
</dbReference>
<dbReference type="Gene3D" id="3.20.170.20">
    <property type="entry name" value="Protein of unknown function DUF952"/>
    <property type="match status" value="1"/>
</dbReference>
<dbReference type="PANTHER" id="PTHR34129">
    <property type="entry name" value="BLR1139 PROTEIN"/>
    <property type="match status" value="1"/>
</dbReference>
<organism evidence="1 2">
    <name type="scientific">Pseudocercospora musae</name>
    <dbReference type="NCBI Taxonomy" id="113226"/>
    <lineage>
        <taxon>Eukaryota</taxon>
        <taxon>Fungi</taxon>
        <taxon>Dikarya</taxon>
        <taxon>Ascomycota</taxon>
        <taxon>Pezizomycotina</taxon>
        <taxon>Dothideomycetes</taxon>
        <taxon>Dothideomycetidae</taxon>
        <taxon>Mycosphaerellales</taxon>
        <taxon>Mycosphaerellaceae</taxon>
        <taxon>Pseudocercospora</taxon>
    </lineage>
</organism>
<name>A0A139IHT4_9PEZI</name>
<protein>
    <recommendedName>
        <fullName evidence="3">DUF952 domain-containing protein</fullName>
    </recommendedName>
</protein>